<dbReference type="GO" id="GO:0005524">
    <property type="term" value="F:ATP binding"/>
    <property type="evidence" value="ECO:0007669"/>
    <property type="project" value="UniProtKB-KW"/>
</dbReference>
<dbReference type="AlphaFoldDB" id="A0A2S9XSH3"/>
<dbReference type="PANTHER" id="PTHR43858">
    <property type="entry name" value="ENERGY-DEPENDENT TRANSLATIONAL THROTTLE PROTEIN ETTA"/>
    <property type="match status" value="1"/>
</dbReference>
<protein>
    <submittedName>
        <fullName evidence="2">Putative ABC transporter ATP-binding protein YjjK</fullName>
    </submittedName>
</protein>
<dbReference type="Pfam" id="PF00005">
    <property type="entry name" value="ABC_tran"/>
    <property type="match status" value="1"/>
</dbReference>
<feature type="domain" description="ABC transporter" evidence="1">
    <location>
        <begin position="24"/>
        <end position="70"/>
    </location>
</feature>
<evidence type="ECO:0000313" key="2">
    <source>
        <dbReference type="EMBL" id="PRP95815.1"/>
    </source>
</evidence>
<keyword evidence="2" id="KW-0547">Nucleotide-binding</keyword>
<accession>A0A2S9XSH3</accession>
<dbReference type="GO" id="GO:0016887">
    <property type="term" value="F:ATP hydrolysis activity"/>
    <property type="evidence" value="ECO:0007669"/>
    <property type="project" value="InterPro"/>
</dbReference>
<sequence length="84" mass="8768">MASYQYIYTMQGLSKVYPSGKKVLENIHLSFLPEAKIGVRGNDGAGKSTLLRIMAGVDRSSTGQVLAQLHDSACPIPAGGGSTG</sequence>
<dbReference type="EMBL" id="PVNK01000166">
    <property type="protein sequence ID" value="PRP95815.1"/>
    <property type="molecule type" value="Genomic_DNA"/>
</dbReference>
<evidence type="ECO:0000259" key="1">
    <source>
        <dbReference type="Pfam" id="PF00005"/>
    </source>
</evidence>
<name>A0A2S9XSH3_9BACT</name>
<comment type="caution">
    <text evidence="2">The sequence shown here is derived from an EMBL/GenBank/DDBJ whole genome shotgun (WGS) entry which is preliminary data.</text>
</comment>
<organism evidence="2 3">
    <name type="scientific">Enhygromyxa salina</name>
    <dbReference type="NCBI Taxonomy" id="215803"/>
    <lineage>
        <taxon>Bacteria</taxon>
        <taxon>Pseudomonadati</taxon>
        <taxon>Myxococcota</taxon>
        <taxon>Polyangia</taxon>
        <taxon>Nannocystales</taxon>
        <taxon>Nannocystaceae</taxon>
        <taxon>Enhygromyxa</taxon>
    </lineage>
</organism>
<dbReference type="GO" id="GO:0045900">
    <property type="term" value="P:negative regulation of translational elongation"/>
    <property type="evidence" value="ECO:0007669"/>
    <property type="project" value="InterPro"/>
</dbReference>
<dbReference type="Gene3D" id="3.40.50.300">
    <property type="entry name" value="P-loop containing nucleotide triphosphate hydrolases"/>
    <property type="match status" value="1"/>
</dbReference>
<keyword evidence="3" id="KW-1185">Reference proteome</keyword>
<evidence type="ECO:0000313" key="3">
    <source>
        <dbReference type="Proteomes" id="UP000237968"/>
    </source>
</evidence>
<dbReference type="SUPFAM" id="SSF52540">
    <property type="entry name" value="P-loop containing nucleoside triphosphate hydrolases"/>
    <property type="match status" value="1"/>
</dbReference>
<gene>
    <name evidence="2" type="primary">yjjK</name>
    <name evidence="2" type="ORF">ENSA5_36840</name>
</gene>
<dbReference type="InterPro" id="IPR027417">
    <property type="entry name" value="P-loop_NTPase"/>
</dbReference>
<dbReference type="InterPro" id="IPR022374">
    <property type="entry name" value="EttA"/>
</dbReference>
<proteinExistence type="predicted"/>
<reference evidence="2 3" key="1">
    <citation type="submission" date="2018-03" db="EMBL/GenBank/DDBJ databases">
        <title>Draft Genome Sequences of the Obligatory Marine Myxobacteria Enhygromyxa salina SWB005.</title>
        <authorList>
            <person name="Poehlein A."/>
            <person name="Moghaddam J.A."/>
            <person name="Harms H."/>
            <person name="Alanjari M."/>
            <person name="Koenig G.M."/>
            <person name="Daniel R."/>
            <person name="Schaeberle T.F."/>
        </authorList>
    </citation>
    <scope>NUCLEOTIDE SEQUENCE [LARGE SCALE GENOMIC DNA]</scope>
    <source>
        <strain evidence="2 3">SWB005</strain>
    </source>
</reference>
<dbReference type="Proteomes" id="UP000237968">
    <property type="component" value="Unassembled WGS sequence"/>
</dbReference>
<dbReference type="PANTHER" id="PTHR43858:SF1">
    <property type="entry name" value="ABC TRANSPORTER-RELATED PROTEIN"/>
    <property type="match status" value="1"/>
</dbReference>
<keyword evidence="2" id="KW-0067">ATP-binding</keyword>
<dbReference type="RefSeq" id="WP_258182912.1">
    <property type="nucleotide sequence ID" value="NZ_PVNK01000166.1"/>
</dbReference>
<dbReference type="InterPro" id="IPR003439">
    <property type="entry name" value="ABC_transporter-like_ATP-bd"/>
</dbReference>